<reference evidence="3" key="1">
    <citation type="submission" date="2016-11" db="UniProtKB">
        <authorList>
            <consortium name="WormBaseParasite"/>
        </authorList>
    </citation>
    <scope>IDENTIFICATION</scope>
</reference>
<dbReference type="Gene3D" id="3.10.20.90">
    <property type="entry name" value="Phosphatidylinositol 3-kinase Catalytic Subunit, Chain A, domain 1"/>
    <property type="match status" value="1"/>
</dbReference>
<feature type="compositionally biased region" description="Basic and acidic residues" evidence="1">
    <location>
        <begin position="87"/>
        <end position="98"/>
    </location>
</feature>
<keyword evidence="2" id="KW-1185">Reference proteome</keyword>
<dbReference type="Proteomes" id="UP000095280">
    <property type="component" value="Unplaced"/>
</dbReference>
<organism evidence="2 3">
    <name type="scientific">Macrostomum lignano</name>
    <dbReference type="NCBI Taxonomy" id="282301"/>
    <lineage>
        <taxon>Eukaryota</taxon>
        <taxon>Metazoa</taxon>
        <taxon>Spiralia</taxon>
        <taxon>Lophotrochozoa</taxon>
        <taxon>Platyhelminthes</taxon>
        <taxon>Rhabditophora</taxon>
        <taxon>Macrostomorpha</taxon>
        <taxon>Macrostomida</taxon>
        <taxon>Macrostomidae</taxon>
        <taxon>Macrostomum</taxon>
    </lineage>
</organism>
<protein>
    <submittedName>
        <fullName evidence="3">KilA-N domain-containing protein</fullName>
    </submittedName>
</protein>
<accession>A0A1I8FK30</accession>
<dbReference type="AlphaFoldDB" id="A0A1I8FK30"/>
<dbReference type="SUPFAM" id="SSF54236">
    <property type="entry name" value="Ubiquitin-like"/>
    <property type="match status" value="1"/>
</dbReference>
<sequence>AKGATHSTAVPAAFTRFADISRGAARQLRGQAELNFSQRPANSGPPGYAKMDYARLKKIRLCPTFNEELSVDKPCTVVGSALPRARAGPDRRRNEEVRCWGQPRPTPIASAPSPPPFTAASSPRRRSLSVSPTRFSQRLAATKLRDGRLWRVHPLDESVGHAKYKFFRKAVDSLYMELNIWFEGQPRTVCNVTRDTSCHDVIMAVARTAGLPGRYKPWRLLMQEHEIEMNRLRIEELDKELRLLQLSCQSAGSLEQRLHQQEAELQQLSQANLADCLAQERQLHDRLQAERRL</sequence>
<name>A0A1I8FK30_9PLAT</name>
<dbReference type="WBParaSite" id="maker-unitig_38268-snap-gene-0.2-mRNA-1">
    <property type="protein sequence ID" value="maker-unitig_38268-snap-gene-0.2-mRNA-1"/>
    <property type="gene ID" value="maker-unitig_38268-snap-gene-0.2"/>
</dbReference>
<evidence type="ECO:0000313" key="2">
    <source>
        <dbReference type="Proteomes" id="UP000095280"/>
    </source>
</evidence>
<evidence type="ECO:0000313" key="3">
    <source>
        <dbReference type="WBParaSite" id="maker-unitig_38268-snap-gene-0.2-mRNA-1"/>
    </source>
</evidence>
<feature type="region of interest" description="Disordered" evidence="1">
    <location>
        <begin position="83"/>
        <end position="133"/>
    </location>
</feature>
<dbReference type="InterPro" id="IPR029071">
    <property type="entry name" value="Ubiquitin-like_domsf"/>
</dbReference>
<feature type="compositionally biased region" description="Low complexity" evidence="1">
    <location>
        <begin position="118"/>
        <end position="133"/>
    </location>
</feature>
<proteinExistence type="predicted"/>
<evidence type="ECO:0000256" key="1">
    <source>
        <dbReference type="SAM" id="MobiDB-lite"/>
    </source>
</evidence>